<dbReference type="Proteomes" id="UP000607397">
    <property type="component" value="Unassembled WGS sequence"/>
</dbReference>
<keyword evidence="2" id="KW-1185">Reference proteome</keyword>
<evidence type="ECO:0000313" key="2">
    <source>
        <dbReference type="Proteomes" id="UP000607397"/>
    </source>
</evidence>
<name>A0A8K2A2F6_9CYAN</name>
<organism evidence="1 2">
    <name type="scientific">Petrachloros mirabilis ULC683</name>
    <dbReference type="NCBI Taxonomy" id="2781853"/>
    <lineage>
        <taxon>Bacteria</taxon>
        <taxon>Bacillati</taxon>
        <taxon>Cyanobacteriota</taxon>
        <taxon>Cyanophyceae</taxon>
        <taxon>Synechococcales</taxon>
        <taxon>Petrachlorosaceae</taxon>
        <taxon>Petrachloros</taxon>
        <taxon>Petrachloros mirabilis</taxon>
    </lineage>
</organism>
<comment type="caution">
    <text evidence="1">The sequence shown here is derived from an EMBL/GenBank/DDBJ whole genome shotgun (WGS) entry which is preliminary data.</text>
</comment>
<gene>
    <name evidence="1" type="ORF">GS597_19605</name>
</gene>
<protein>
    <submittedName>
        <fullName evidence="1">Uncharacterized protein</fullName>
    </submittedName>
</protein>
<dbReference type="RefSeq" id="WP_161827142.1">
    <property type="nucleotide sequence ID" value="NZ_WVIC01000064.1"/>
</dbReference>
<evidence type="ECO:0000313" key="1">
    <source>
        <dbReference type="EMBL" id="NCJ08671.1"/>
    </source>
</evidence>
<accession>A0A8K2A2F6</accession>
<reference evidence="1" key="1">
    <citation type="submission" date="2019-12" db="EMBL/GenBank/DDBJ databases">
        <title>High-Quality draft genome sequences of three cyanobacteria isolated from the limestone walls of the Old Cathedral of Coimbra.</title>
        <authorList>
            <person name="Tiago I."/>
            <person name="Soares F."/>
            <person name="Portugal A."/>
        </authorList>
    </citation>
    <scope>NUCLEOTIDE SEQUENCE [LARGE SCALE GENOMIC DNA]</scope>
    <source>
        <strain evidence="1">C</strain>
    </source>
</reference>
<dbReference type="AlphaFoldDB" id="A0A8K2A2F6"/>
<sequence>MAYSNFTISSFQQEFQITIEEQRDLFANIQPVSPSDLLSMILDEYLSLAININSEKARSEFIIAPVLGDVRRQSHHQISLFSGKEFDVDPAKGLSGYCDFILCLSQEQLYIKAPVMIVIEAKNENIIGGLGQCMAAMLASQIFNQRSGESIETIYGAVTTGTNWRFLKLCHQIVHLDKTEYYIRDIDRILGILVEPARALLSPSI</sequence>
<proteinExistence type="predicted"/>
<dbReference type="EMBL" id="WVIC01000064">
    <property type="protein sequence ID" value="NCJ08671.1"/>
    <property type="molecule type" value="Genomic_DNA"/>
</dbReference>